<accession>A0A645F6P6</accession>
<dbReference type="Gene3D" id="3.30.1360.120">
    <property type="entry name" value="Probable tRNA modification gtpase trme, domain 1"/>
    <property type="match status" value="1"/>
</dbReference>
<dbReference type="PANTHER" id="PTHR43757:SF2">
    <property type="entry name" value="AMINOMETHYLTRANSFERASE, MITOCHONDRIAL"/>
    <property type="match status" value="1"/>
</dbReference>
<comment type="caution">
    <text evidence="3">The sequence shown here is derived from an EMBL/GenBank/DDBJ whole genome shotgun (WGS) entry which is preliminary data.</text>
</comment>
<keyword evidence="3" id="KW-0808">Transferase</keyword>
<dbReference type="EC" id="2.1.2.10" evidence="3"/>
<dbReference type="InterPro" id="IPR013977">
    <property type="entry name" value="GcvT_C"/>
</dbReference>
<gene>
    <name evidence="3" type="primary">gcvT_31</name>
    <name evidence="3" type="ORF">SDC9_156605</name>
</gene>
<dbReference type="InterPro" id="IPR027266">
    <property type="entry name" value="TrmE/GcvT-like"/>
</dbReference>
<dbReference type="EMBL" id="VSSQ01055417">
    <property type="protein sequence ID" value="MPN09316.1"/>
    <property type="molecule type" value="Genomic_DNA"/>
</dbReference>
<evidence type="ECO:0000313" key="3">
    <source>
        <dbReference type="EMBL" id="MPN09316.1"/>
    </source>
</evidence>
<keyword evidence="3" id="KW-0489">Methyltransferase</keyword>
<dbReference type="GO" id="GO:0032259">
    <property type="term" value="P:methylation"/>
    <property type="evidence" value="ECO:0007669"/>
    <property type="project" value="UniProtKB-KW"/>
</dbReference>
<proteinExistence type="predicted"/>
<dbReference type="PANTHER" id="PTHR43757">
    <property type="entry name" value="AMINOMETHYLTRANSFERASE"/>
    <property type="match status" value="1"/>
</dbReference>
<dbReference type="InterPro" id="IPR029043">
    <property type="entry name" value="GcvT/YgfZ_C"/>
</dbReference>
<evidence type="ECO:0000259" key="2">
    <source>
        <dbReference type="Pfam" id="PF08669"/>
    </source>
</evidence>
<dbReference type="AlphaFoldDB" id="A0A645F6P6"/>
<name>A0A645F6P6_9ZZZZ</name>
<dbReference type="GO" id="GO:0004047">
    <property type="term" value="F:aminomethyltransferase activity"/>
    <property type="evidence" value="ECO:0007669"/>
    <property type="project" value="UniProtKB-EC"/>
</dbReference>
<dbReference type="InterPro" id="IPR006222">
    <property type="entry name" value="GCVT_N"/>
</dbReference>
<reference evidence="3" key="1">
    <citation type="submission" date="2019-08" db="EMBL/GenBank/DDBJ databases">
        <authorList>
            <person name="Kucharzyk K."/>
            <person name="Murdoch R.W."/>
            <person name="Higgins S."/>
            <person name="Loffler F."/>
        </authorList>
    </citation>
    <scope>NUCLEOTIDE SEQUENCE</scope>
</reference>
<dbReference type="SUPFAM" id="SSF101790">
    <property type="entry name" value="Aminomethyltransferase beta-barrel domain"/>
    <property type="match status" value="1"/>
</dbReference>
<dbReference type="GO" id="GO:0008168">
    <property type="term" value="F:methyltransferase activity"/>
    <property type="evidence" value="ECO:0007669"/>
    <property type="project" value="UniProtKB-KW"/>
</dbReference>
<dbReference type="Pfam" id="PF08669">
    <property type="entry name" value="GCV_T_C"/>
    <property type="match status" value="1"/>
</dbReference>
<dbReference type="GO" id="GO:0005739">
    <property type="term" value="C:mitochondrion"/>
    <property type="evidence" value="ECO:0007669"/>
    <property type="project" value="TreeGrafter"/>
</dbReference>
<feature type="domain" description="Aminomethyltransferase C-terminal" evidence="2">
    <location>
        <begin position="181"/>
        <end position="255"/>
    </location>
</feature>
<dbReference type="InterPro" id="IPR028896">
    <property type="entry name" value="GcvT/YgfZ/DmdA"/>
</dbReference>
<sequence>MHMGEDHYWVSTLYAPQFIKWADAHRSGLDVSYRNITDDTVMFSVQGPNSAKMMNALSKSLIDDLKRFQVMDNMIGDVHVKVHRSGFTGENGFEIYCAKSDAAAVEAALREVGKSLSAVELDILEVYVRSLSMEKGFALRQDMFGLTPYECGLDWSVDLEKDFVGKDALLRAKEEGPKQLLMGLEFLAESYEDITQREIVYSRGIPCGFVRAVIYGYTVDKNIGFAVIDRAHAAVGEKVTVGSNNSPAIVTDKCFL</sequence>
<feature type="domain" description="GCVT N-terminal" evidence="1">
    <location>
        <begin position="2"/>
        <end position="161"/>
    </location>
</feature>
<protein>
    <submittedName>
        <fullName evidence="3">Aminomethyltransferase</fullName>
        <ecNumber evidence="3">2.1.2.10</ecNumber>
    </submittedName>
</protein>
<dbReference type="PIRSF" id="PIRSF006487">
    <property type="entry name" value="GcvT"/>
    <property type="match status" value="1"/>
</dbReference>
<dbReference type="Pfam" id="PF01571">
    <property type="entry name" value="GCV_T"/>
    <property type="match status" value="1"/>
</dbReference>
<dbReference type="SUPFAM" id="SSF103025">
    <property type="entry name" value="Folate-binding domain"/>
    <property type="match status" value="1"/>
</dbReference>
<organism evidence="3">
    <name type="scientific">bioreactor metagenome</name>
    <dbReference type="NCBI Taxonomy" id="1076179"/>
    <lineage>
        <taxon>unclassified sequences</taxon>
        <taxon>metagenomes</taxon>
        <taxon>ecological metagenomes</taxon>
    </lineage>
</organism>
<evidence type="ECO:0000259" key="1">
    <source>
        <dbReference type="Pfam" id="PF01571"/>
    </source>
</evidence>